<evidence type="ECO:0000313" key="11">
    <source>
        <dbReference type="Proteomes" id="UP000557772"/>
    </source>
</evidence>
<dbReference type="RefSeq" id="WP_171151750.1">
    <property type="nucleotide sequence ID" value="NZ_JABENB010000001.1"/>
</dbReference>
<dbReference type="GO" id="GO:0008654">
    <property type="term" value="P:phospholipid biosynthetic process"/>
    <property type="evidence" value="ECO:0007669"/>
    <property type="project" value="UniProtKB-KW"/>
</dbReference>
<dbReference type="Pfam" id="PF00781">
    <property type="entry name" value="DAGK_cat"/>
    <property type="match status" value="1"/>
</dbReference>
<protein>
    <submittedName>
        <fullName evidence="10">Diacylglycerol kinase family lipid kinase</fullName>
    </submittedName>
</protein>
<keyword evidence="7" id="KW-0444">Lipid biosynthesis</keyword>
<evidence type="ECO:0000259" key="9">
    <source>
        <dbReference type="PROSITE" id="PS50146"/>
    </source>
</evidence>
<keyword evidence="4" id="KW-0547">Nucleotide-binding</keyword>
<evidence type="ECO:0000256" key="8">
    <source>
        <dbReference type="ARBA" id="ARBA00023264"/>
    </source>
</evidence>
<evidence type="ECO:0000313" key="10">
    <source>
        <dbReference type="EMBL" id="NNG38214.1"/>
    </source>
</evidence>
<name>A0A849ABC5_9MICO</name>
<evidence type="ECO:0000256" key="7">
    <source>
        <dbReference type="ARBA" id="ARBA00023209"/>
    </source>
</evidence>
<evidence type="ECO:0000256" key="6">
    <source>
        <dbReference type="ARBA" id="ARBA00022840"/>
    </source>
</evidence>
<keyword evidence="11" id="KW-1185">Reference proteome</keyword>
<dbReference type="PANTHER" id="PTHR12358">
    <property type="entry name" value="SPHINGOSINE KINASE"/>
    <property type="match status" value="1"/>
</dbReference>
<keyword evidence="3" id="KW-0808">Transferase</keyword>
<dbReference type="GO" id="GO:0005524">
    <property type="term" value="F:ATP binding"/>
    <property type="evidence" value="ECO:0007669"/>
    <property type="project" value="UniProtKB-KW"/>
</dbReference>
<dbReference type="Pfam" id="PF19279">
    <property type="entry name" value="YegS_C"/>
    <property type="match status" value="1"/>
</dbReference>
<organism evidence="10 11">
    <name type="scientific">Flexivirga aerilata</name>
    <dbReference type="NCBI Taxonomy" id="1656889"/>
    <lineage>
        <taxon>Bacteria</taxon>
        <taxon>Bacillati</taxon>
        <taxon>Actinomycetota</taxon>
        <taxon>Actinomycetes</taxon>
        <taxon>Micrococcales</taxon>
        <taxon>Dermacoccaceae</taxon>
        <taxon>Flexivirga</taxon>
    </lineage>
</organism>
<evidence type="ECO:0000256" key="4">
    <source>
        <dbReference type="ARBA" id="ARBA00022741"/>
    </source>
</evidence>
<dbReference type="Proteomes" id="UP000557772">
    <property type="component" value="Unassembled WGS sequence"/>
</dbReference>
<sequence length="304" mass="32191">MRRGAVIVNPTKVADTAQLRAELAAIFREHGWADPLWWETTVEEPGRRQALEAVDAGVDLVAALGGDGTVRCVAAGVLPSRTPVAVLASGTGNLLARQLKLPVGHFERALRVALGGVDHEIDVMRISLDENGSGQFDAEEIGLVMSGIGVDADIMAATTEELKGRIGWLAYPAAGLRQVVHDLVPATICFDDGVKLERDVTSVLVGNCGMLQGGMKLMPDAVVDDGLLNAVVVRGSGLRWLPVIAKVLTRSRRNSVALTRHLCREAVVSVDRPAGVEVDGDVIGTARAVRFAVDPGALVLRLPQ</sequence>
<dbReference type="AlphaFoldDB" id="A0A849ABC5"/>
<comment type="similarity">
    <text evidence="2">Belongs to the diacylglycerol/lipid kinase family.</text>
</comment>
<comment type="cofactor">
    <cofactor evidence="1">
        <name>Mg(2+)</name>
        <dbReference type="ChEBI" id="CHEBI:18420"/>
    </cofactor>
</comment>
<evidence type="ECO:0000256" key="1">
    <source>
        <dbReference type="ARBA" id="ARBA00001946"/>
    </source>
</evidence>
<dbReference type="PANTHER" id="PTHR12358:SF106">
    <property type="entry name" value="LIPID KINASE YEGS"/>
    <property type="match status" value="1"/>
</dbReference>
<evidence type="ECO:0000256" key="2">
    <source>
        <dbReference type="ARBA" id="ARBA00005983"/>
    </source>
</evidence>
<keyword evidence="5 10" id="KW-0418">Kinase</keyword>
<dbReference type="PROSITE" id="PS50146">
    <property type="entry name" value="DAGK"/>
    <property type="match status" value="1"/>
</dbReference>
<keyword evidence="7" id="KW-0443">Lipid metabolism</keyword>
<dbReference type="GO" id="GO:0004143">
    <property type="term" value="F:ATP-dependent diacylglycerol kinase activity"/>
    <property type="evidence" value="ECO:0007669"/>
    <property type="project" value="TreeGrafter"/>
</dbReference>
<accession>A0A849ABC5</accession>
<keyword evidence="7" id="KW-0594">Phospholipid biosynthesis</keyword>
<dbReference type="EMBL" id="JABENB010000001">
    <property type="protein sequence ID" value="NNG38214.1"/>
    <property type="molecule type" value="Genomic_DNA"/>
</dbReference>
<dbReference type="InterPro" id="IPR016064">
    <property type="entry name" value="NAD/diacylglycerol_kinase_sf"/>
</dbReference>
<dbReference type="InterPro" id="IPR045540">
    <property type="entry name" value="YegS/DAGK_C"/>
</dbReference>
<dbReference type="GO" id="GO:0005886">
    <property type="term" value="C:plasma membrane"/>
    <property type="evidence" value="ECO:0007669"/>
    <property type="project" value="TreeGrafter"/>
</dbReference>
<dbReference type="InterPro" id="IPR050187">
    <property type="entry name" value="Lipid_Phosphate_FormReg"/>
</dbReference>
<dbReference type="InterPro" id="IPR001206">
    <property type="entry name" value="Diacylglycerol_kinase_cat_dom"/>
</dbReference>
<keyword evidence="8" id="KW-1208">Phospholipid metabolism</keyword>
<feature type="domain" description="DAGKc" evidence="9">
    <location>
        <begin position="1"/>
        <end position="130"/>
    </location>
</feature>
<dbReference type="Gene3D" id="2.60.200.40">
    <property type="match status" value="1"/>
</dbReference>
<comment type="caution">
    <text evidence="10">The sequence shown here is derived from an EMBL/GenBank/DDBJ whole genome shotgun (WGS) entry which is preliminary data.</text>
</comment>
<reference evidence="10 11" key="1">
    <citation type="submission" date="2020-05" db="EMBL/GenBank/DDBJ databases">
        <title>Flexivirga sp. ID2601S isolated from air conditioner.</title>
        <authorList>
            <person name="Kim D.H."/>
        </authorList>
    </citation>
    <scope>NUCLEOTIDE SEQUENCE [LARGE SCALE GENOMIC DNA]</scope>
    <source>
        <strain evidence="10 11">ID2601S</strain>
    </source>
</reference>
<keyword evidence="6" id="KW-0067">ATP-binding</keyword>
<dbReference type="SUPFAM" id="SSF111331">
    <property type="entry name" value="NAD kinase/diacylglycerol kinase-like"/>
    <property type="match status" value="1"/>
</dbReference>
<proteinExistence type="inferred from homology"/>
<gene>
    <name evidence="10" type="ORF">HJ588_02860</name>
</gene>
<dbReference type="InterPro" id="IPR017438">
    <property type="entry name" value="ATP-NAD_kinase_N"/>
</dbReference>
<evidence type="ECO:0000256" key="5">
    <source>
        <dbReference type="ARBA" id="ARBA00022777"/>
    </source>
</evidence>
<dbReference type="Gene3D" id="3.40.50.10330">
    <property type="entry name" value="Probable inorganic polyphosphate/atp-NAD kinase, domain 1"/>
    <property type="match status" value="1"/>
</dbReference>
<evidence type="ECO:0000256" key="3">
    <source>
        <dbReference type="ARBA" id="ARBA00022679"/>
    </source>
</evidence>